<name>A0ABV5EU40_9MICO</name>
<keyword evidence="1" id="KW-0472">Membrane</keyword>
<dbReference type="RefSeq" id="WP_114588294.1">
    <property type="nucleotide sequence ID" value="NZ_JBHLHV010000002.1"/>
</dbReference>
<feature type="transmembrane region" description="Helical" evidence="1">
    <location>
        <begin position="89"/>
        <end position="108"/>
    </location>
</feature>
<reference evidence="3 4" key="1">
    <citation type="submission" date="2024-08" db="EMBL/GenBank/DDBJ databases">
        <title>Heavy metals resistant antinobacteria isolated from wastewater.</title>
        <authorList>
            <person name="Roman Ponce B."/>
            <person name="Blanco Mercado M.A."/>
            <person name="Avila Aldana I.N."/>
            <person name="Morales Arrieta S."/>
        </authorList>
    </citation>
    <scope>NUCLEOTIDE SEQUENCE [LARGE SCALE GENOMIC DNA]</scope>
    <source>
        <strain evidence="4">sma-1</strain>
    </source>
</reference>
<organism evidence="3 4">
    <name type="scientific">Microbacterium plantarum</name>
    <dbReference type="NCBI Taxonomy" id="1816425"/>
    <lineage>
        <taxon>Bacteria</taxon>
        <taxon>Bacillati</taxon>
        <taxon>Actinomycetota</taxon>
        <taxon>Actinomycetes</taxon>
        <taxon>Micrococcales</taxon>
        <taxon>Microbacteriaceae</taxon>
        <taxon>Microbacterium</taxon>
    </lineage>
</organism>
<feature type="transmembrane region" description="Helical" evidence="1">
    <location>
        <begin position="12"/>
        <end position="30"/>
    </location>
</feature>
<keyword evidence="1" id="KW-0812">Transmembrane</keyword>
<dbReference type="Pfam" id="PF04892">
    <property type="entry name" value="VanZ"/>
    <property type="match status" value="1"/>
</dbReference>
<dbReference type="EMBL" id="JBHLHV010000002">
    <property type="protein sequence ID" value="MFB8893487.1"/>
    <property type="molecule type" value="Genomic_DNA"/>
</dbReference>
<protein>
    <submittedName>
        <fullName evidence="3">VanZ family protein</fullName>
    </submittedName>
</protein>
<evidence type="ECO:0000313" key="3">
    <source>
        <dbReference type="EMBL" id="MFB8893487.1"/>
    </source>
</evidence>
<feature type="domain" description="VanZ-like" evidence="2">
    <location>
        <begin position="48"/>
        <end position="165"/>
    </location>
</feature>
<feature type="transmembrane region" description="Helical" evidence="1">
    <location>
        <begin position="157"/>
        <end position="175"/>
    </location>
</feature>
<comment type="caution">
    <text evidence="3">The sequence shown here is derived from an EMBL/GenBank/DDBJ whole genome shotgun (WGS) entry which is preliminary data.</text>
</comment>
<sequence>MSNPFAEVPVLPVVIPFGIVVFAVLLAVLWARRSFSLPRAAVAAAVAVYAAGIVGNTIFPIFLDKPDSGIPWTPGLALIPFADYELDDALMNMLVFVPLGILIPLMLARPTWLKVVGTAAITSLTVESLQLAAQAYFAGGHIADINDFLSNVAGGALGYGLLLLLARVPALARLIDLFRWSPQPQSRTGNSAHETAATRG</sequence>
<keyword evidence="4" id="KW-1185">Reference proteome</keyword>
<feature type="transmembrane region" description="Helical" evidence="1">
    <location>
        <begin position="42"/>
        <end position="63"/>
    </location>
</feature>
<proteinExistence type="predicted"/>
<dbReference type="PANTHER" id="PTHR36834">
    <property type="entry name" value="MEMBRANE PROTEIN-RELATED"/>
    <property type="match status" value="1"/>
</dbReference>
<evidence type="ECO:0000259" key="2">
    <source>
        <dbReference type="Pfam" id="PF04892"/>
    </source>
</evidence>
<feature type="transmembrane region" description="Helical" evidence="1">
    <location>
        <begin position="115"/>
        <end position="137"/>
    </location>
</feature>
<dbReference type="Proteomes" id="UP001589643">
    <property type="component" value="Unassembled WGS sequence"/>
</dbReference>
<accession>A0ABV5EU40</accession>
<dbReference type="PANTHER" id="PTHR36834:SF1">
    <property type="entry name" value="INTEGRAL MEMBRANE PROTEIN"/>
    <property type="match status" value="1"/>
</dbReference>
<evidence type="ECO:0000256" key="1">
    <source>
        <dbReference type="SAM" id="Phobius"/>
    </source>
</evidence>
<gene>
    <name evidence="3" type="ORF">AB7P39_11610</name>
</gene>
<evidence type="ECO:0000313" key="4">
    <source>
        <dbReference type="Proteomes" id="UP001589643"/>
    </source>
</evidence>
<dbReference type="InterPro" id="IPR053150">
    <property type="entry name" value="Teicoplanin_resist-assoc"/>
</dbReference>
<keyword evidence="1" id="KW-1133">Transmembrane helix</keyword>
<dbReference type="InterPro" id="IPR006976">
    <property type="entry name" value="VanZ-like"/>
</dbReference>